<feature type="region of interest" description="Disordered" evidence="1">
    <location>
        <begin position="1"/>
        <end position="20"/>
    </location>
</feature>
<dbReference type="AlphaFoldDB" id="A0AAV2LPX5"/>
<organism evidence="2 3">
    <name type="scientific">Knipowitschia caucasica</name>
    <name type="common">Caucasian dwarf goby</name>
    <name type="synonym">Pomatoschistus caucasicus</name>
    <dbReference type="NCBI Taxonomy" id="637954"/>
    <lineage>
        <taxon>Eukaryota</taxon>
        <taxon>Metazoa</taxon>
        <taxon>Chordata</taxon>
        <taxon>Craniata</taxon>
        <taxon>Vertebrata</taxon>
        <taxon>Euteleostomi</taxon>
        <taxon>Actinopterygii</taxon>
        <taxon>Neopterygii</taxon>
        <taxon>Teleostei</taxon>
        <taxon>Neoteleostei</taxon>
        <taxon>Acanthomorphata</taxon>
        <taxon>Gobiaria</taxon>
        <taxon>Gobiiformes</taxon>
        <taxon>Gobioidei</taxon>
        <taxon>Gobiidae</taxon>
        <taxon>Gobiinae</taxon>
        <taxon>Knipowitschia</taxon>
    </lineage>
</organism>
<evidence type="ECO:0000256" key="1">
    <source>
        <dbReference type="SAM" id="MobiDB-lite"/>
    </source>
</evidence>
<evidence type="ECO:0000313" key="2">
    <source>
        <dbReference type="EMBL" id="CAL1604438.1"/>
    </source>
</evidence>
<accession>A0AAV2LPX5</accession>
<protein>
    <submittedName>
        <fullName evidence="2">Uncharacterized protein</fullName>
    </submittedName>
</protein>
<keyword evidence="3" id="KW-1185">Reference proteome</keyword>
<feature type="compositionally biased region" description="Polar residues" evidence="1">
    <location>
        <begin position="1"/>
        <end position="10"/>
    </location>
</feature>
<proteinExistence type="predicted"/>
<sequence length="97" mass="10634">MKSPAHQVQQGYGRVTHPANRGPCCTVSTITTTSDIYPTKNVYDMEPTISVIQAASSYPQNLYDLPRSSHILSHYDVLPVRSSPVHYSQGSPTSSLL</sequence>
<name>A0AAV2LPX5_KNICA</name>
<gene>
    <name evidence="2" type="ORF">KC01_LOCUS31947</name>
</gene>
<dbReference type="Proteomes" id="UP001497482">
    <property type="component" value="Chromosome 4"/>
</dbReference>
<dbReference type="EMBL" id="OZ035826">
    <property type="protein sequence ID" value="CAL1604438.1"/>
    <property type="molecule type" value="Genomic_DNA"/>
</dbReference>
<evidence type="ECO:0000313" key="3">
    <source>
        <dbReference type="Proteomes" id="UP001497482"/>
    </source>
</evidence>
<reference evidence="2 3" key="1">
    <citation type="submission" date="2024-04" db="EMBL/GenBank/DDBJ databases">
        <authorList>
            <person name="Waldvogel A.-M."/>
            <person name="Schoenle A."/>
        </authorList>
    </citation>
    <scope>NUCLEOTIDE SEQUENCE [LARGE SCALE GENOMIC DNA]</scope>
</reference>